<dbReference type="KEGG" id="cate:C2869_14135"/>
<dbReference type="EMBL" id="CP026604">
    <property type="protein sequence ID" value="AWB67508.1"/>
    <property type="molecule type" value="Genomic_DNA"/>
</dbReference>
<proteinExistence type="predicted"/>
<evidence type="ECO:0000313" key="2">
    <source>
        <dbReference type="Proteomes" id="UP000244441"/>
    </source>
</evidence>
<dbReference type="AlphaFoldDB" id="A0A2S0VTF8"/>
<accession>A0A2S0VTF8</accession>
<dbReference type="Proteomes" id="UP000244441">
    <property type="component" value="Chromosome"/>
</dbReference>
<protein>
    <submittedName>
        <fullName evidence="1">Uncharacterized protein</fullName>
    </submittedName>
</protein>
<sequence length="103" mass="10994">MALDVDEVLNGFVKGLAMSLPTEGASISQDLLAVINNKSDMADLVRAVKEGDISQQEFADEIEREKAVLEAEIIQLEIAAKATIQHAVNQAISSLTSSIKVAL</sequence>
<organism evidence="1 2">
    <name type="scientific">Saccharobesus litoralis</name>
    <dbReference type="NCBI Taxonomy" id="2172099"/>
    <lineage>
        <taxon>Bacteria</taxon>
        <taxon>Pseudomonadati</taxon>
        <taxon>Pseudomonadota</taxon>
        <taxon>Gammaproteobacteria</taxon>
        <taxon>Alteromonadales</taxon>
        <taxon>Alteromonadaceae</taxon>
        <taxon>Saccharobesus</taxon>
    </lineage>
</organism>
<gene>
    <name evidence="1" type="ORF">C2869_14135</name>
</gene>
<keyword evidence="2" id="KW-1185">Reference proteome</keyword>
<reference evidence="1 2" key="1">
    <citation type="submission" date="2018-01" db="EMBL/GenBank/DDBJ databases">
        <title>Genome sequence of a Cantenovulum-like bacteria.</title>
        <authorList>
            <person name="Tan W.R."/>
            <person name="Lau N.-S."/>
            <person name="Go F."/>
            <person name="Amirul A.-A.A."/>
        </authorList>
    </citation>
    <scope>NUCLEOTIDE SEQUENCE [LARGE SCALE GENOMIC DNA]</scope>
    <source>
        <strain evidence="1 2">CCB-QB4</strain>
    </source>
</reference>
<name>A0A2S0VTF8_9ALTE</name>
<dbReference type="RefSeq" id="WP_108603555.1">
    <property type="nucleotide sequence ID" value="NZ_CP026604.1"/>
</dbReference>
<evidence type="ECO:0000313" key="1">
    <source>
        <dbReference type="EMBL" id="AWB67508.1"/>
    </source>
</evidence>